<keyword evidence="1" id="KW-0040">ANK repeat</keyword>
<feature type="transmembrane region" description="Helical" evidence="3">
    <location>
        <begin position="782"/>
        <end position="801"/>
    </location>
</feature>
<accession>A0AAD4TIB1</accession>
<feature type="compositionally biased region" description="Low complexity" evidence="2">
    <location>
        <begin position="384"/>
        <end position="396"/>
    </location>
</feature>
<feature type="repeat" description="ANK" evidence="1">
    <location>
        <begin position="225"/>
        <end position="257"/>
    </location>
</feature>
<organism evidence="5 6">
    <name type="scientific">Papaver atlanticum</name>
    <dbReference type="NCBI Taxonomy" id="357466"/>
    <lineage>
        <taxon>Eukaryota</taxon>
        <taxon>Viridiplantae</taxon>
        <taxon>Streptophyta</taxon>
        <taxon>Embryophyta</taxon>
        <taxon>Tracheophyta</taxon>
        <taxon>Spermatophyta</taxon>
        <taxon>Magnoliopsida</taxon>
        <taxon>Ranunculales</taxon>
        <taxon>Papaveraceae</taxon>
        <taxon>Papaveroideae</taxon>
        <taxon>Papaver</taxon>
    </lineage>
</organism>
<feature type="transmembrane region" description="Helical" evidence="3">
    <location>
        <begin position="708"/>
        <end position="730"/>
    </location>
</feature>
<evidence type="ECO:0000256" key="2">
    <source>
        <dbReference type="SAM" id="MobiDB-lite"/>
    </source>
</evidence>
<dbReference type="PROSITE" id="PS50088">
    <property type="entry name" value="ANK_REPEAT"/>
    <property type="match status" value="1"/>
</dbReference>
<dbReference type="Proteomes" id="UP001202328">
    <property type="component" value="Unassembled WGS sequence"/>
</dbReference>
<evidence type="ECO:0000259" key="4">
    <source>
        <dbReference type="Pfam" id="PF13962"/>
    </source>
</evidence>
<dbReference type="SUPFAM" id="SSF48403">
    <property type="entry name" value="Ankyrin repeat"/>
    <property type="match status" value="1"/>
</dbReference>
<feature type="transmembrane region" description="Helical" evidence="3">
    <location>
        <begin position="750"/>
        <end position="776"/>
    </location>
</feature>
<dbReference type="InterPro" id="IPR002110">
    <property type="entry name" value="Ankyrin_rpt"/>
</dbReference>
<feature type="transmembrane region" description="Helical" evidence="3">
    <location>
        <begin position="665"/>
        <end position="688"/>
    </location>
</feature>
<feature type="domain" description="PGG" evidence="4">
    <location>
        <begin position="655"/>
        <end position="775"/>
    </location>
</feature>
<feature type="region of interest" description="Disordered" evidence="2">
    <location>
        <begin position="378"/>
        <end position="428"/>
    </location>
</feature>
<dbReference type="Gene3D" id="1.25.40.20">
    <property type="entry name" value="Ankyrin repeat-containing domain"/>
    <property type="match status" value="2"/>
</dbReference>
<keyword evidence="3" id="KW-1133">Transmembrane helix</keyword>
<dbReference type="AlphaFoldDB" id="A0AAD4TIB1"/>
<comment type="caution">
    <text evidence="5">The sequence shown here is derived from an EMBL/GenBank/DDBJ whole genome shotgun (WGS) entry which is preliminary data.</text>
</comment>
<dbReference type="Pfam" id="PF13962">
    <property type="entry name" value="PGG"/>
    <property type="match status" value="1"/>
</dbReference>
<keyword evidence="6" id="KW-1185">Reference proteome</keyword>
<evidence type="ECO:0000313" key="6">
    <source>
        <dbReference type="Proteomes" id="UP001202328"/>
    </source>
</evidence>
<dbReference type="GO" id="GO:0016020">
    <property type="term" value="C:membrane"/>
    <property type="evidence" value="ECO:0007669"/>
    <property type="project" value="TreeGrafter"/>
</dbReference>
<evidence type="ECO:0000256" key="3">
    <source>
        <dbReference type="SAM" id="Phobius"/>
    </source>
</evidence>
<reference evidence="5" key="1">
    <citation type="submission" date="2022-04" db="EMBL/GenBank/DDBJ databases">
        <title>A functionally conserved STORR gene fusion in Papaver species that diverged 16.8 million years ago.</title>
        <authorList>
            <person name="Catania T."/>
        </authorList>
    </citation>
    <scope>NUCLEOTIDE SEQUENCE</scope>
    <source>
        <strain evidence="5">S-188037</strain>
    </source>
</reference>
<dbReference type="SMART" id="SM00248">
    <property type="entry name" value="ANK"/>
    <property type="match status" value="6"/>
</dbReference>
<protein>
    <recommendedName>
        <fullName evidence="4">PGG domain-containing protein</fullName>
    </recommendedName>
</protein>
<dbReference type="PANTHER" id="PTHR24177:SF365">
    <property type="entry name" value="ANKYRIN REPEAT-CONTAINING PROTEIN NPR4-LIKE ISOFORM X1"/>
    <property type="match status" value="1"/>
</dbReference>
<dbReference type="PANTHER" id="PTHR24177">
    <property type="entry name" value="CASKIN"/>
    <property type="match status" value="1"/>
</dbReference>
<feature type="transmembrane region" description="Helical" evidence="3">
    <location>
        <begin position="437"/>
        <end position="462"/>
    </location>
</feature>
<gene>
    <name evidence="5" type="ORF">MKW98_020617</name>
</gene>
<dbReference type="Pfam" id="PF12796">
    <property type="entry name" value="Ank_2"/>
    <property type="match status" value="1"/>
</dbReference>
<evidence type="ECO:0000256" key="1">
    <source>
        <dbReference type="PROSITE-ProRule" id="PRU00023"/>
    </source>
</evidence>
<dbReference type="InterPro" id="IPR026961">
    <property type="entry name" value="PGG_dom"/>
</dbReference>
<keyword evidence="3" id="KW-0472">Membrane</keyword>
<dbReference type="InterPro" id="IPR036770">
    <property type="entry name" value="Ankyrin_rpt-contain_sf"/>
</dbReference>
<keyword evidence="3" id="KW-0812">Transmembrane</keyword>
<sequence length="875" mass="98115">MAAAKELVGDSLQQVESLGIVELKFDALLKVPMELQANIIQLELSQIVNNTSITTGIDYKNDEEKQKAVSNLSSSSTLIHQPALASTTSTLLTPEEDTIIPNAATDNLSANIGRPSTENGNQEIIKVIPDCHNDPTENFVEDGGQVMNDDHSLDGYEELFNAAVTGDWEVASKFLKKNPKAITEVIASDSRTVLHVAIIQGNLRFTEEIVKRMPLDILEYKTSIEGYTALHYAALCGYTKAAEVLVKKNRKLTQIEDRSRRIPLLLALISVTGRQRGTVEYLYAVTRNQHLSPFSGNQGDSLLRHTIDAGYYDIASSLVQRFPELVIDQTKKVQTSAMNNMAERPFAFASGAKHTFWQRRIYPLVKVDVNTAYELDGRTNQGNSALSSEESLPHSLEGTDGDKENPIKRFGGSCRDGKNQPENSENTEEDESELIRAILYFAIFFNLMIKLFKFLGFLMSFIARPSVTCFKQVHKQFYDDKVKHKQAEALVKTIFTTLKERMKKEEVIDFFGGSNVMKMAIRHGSVEIIEVCIKLFPYLIWTQMGGQNMLQMAIAERSETILDLICEESGENKIDLVSRCDDKDNTILHYAAKLAPSAQLNSVSGAYLQMQREKQWFKGVENMIPEKDRFKRNKNGDTAHDIFTKEHKELKESGEKWLKDTSGSCMVVAALIATVAFASAFTVPGGNVSGDSNISKNGIPVFLKKNSFIVFALADALALFSSVTSVLMFLAIYTSRYAEADFLKSLPNKLILGLATLFISIASVLVAFAASLFIVLGTRFRWVLIPIVVFSCVPVTLFAWLQLPLFFGMIRSTYWGNLFLEHTYISSLQLNSKKEHHYKKLHTFVDGFGNYLEKLVSKKYYRLEIDRKESCKMDP</sequence>
<name>A0AAD4TIB1_9MAGN</name>
<evidence type="ECO:0000313" key="5">
    <source>
        <dbReference type="EMBL" id="KAI3957975.1"/>
    </source>
</evidence>
<dbReference type="EMBL" id="JAJJMB010001184">
    <property type="protein sequence ID" value="KAI3957975.1"/>
    <property type="molecule type" value="Genomic_DNA"/>
</dbReference>
<proteinExistence type="predicted"/>